<keyword evidence="3" id="KW-1185">Reference proteome</keyword>
<evidence type="ECO:0000256" key="1">
    <source>
        <dbReference type="SAM" id="Phobius"/>
    </source>
</evidence>
<proteinExistence type="predicted"/>
<reference evidence="2 3" key="1">
    <citation type="submission" date="2019-09" db="EMBL/GenBank/DDBJ databases">
        <title>Goodfellowia gen. nov., a new genus of the Pseudonocardineae related to Actinoalloteichus, containing Goodfellowia coeruleoviolacea gen. nov., comb. nov. gen. nov., comb. nov.</title>
        <authorList>
            <person name="Labeda D."/>
        </authorList>
    </citation>
    <scope>NUCLEOTIDE SEQUENCE [LARGE SCALE GENOMIC DNA]</scope>
    <source>
        <strain evidence="2 3">AN110305</strain>
    </source>
</reference>
<feature type="transmembrane region" description="Helical" evidence="1">
    <location>
        <begin position="99"/>
        <end position="118"/>
    </location>
</feature>
<dbReference type="AlphaFoldDB" id="A0A5B2XCG3"/>
<dbReference type="Proteomes" id="UP000323454">
    <property type="component" value="Unassembled WGS sequence"/>
</dbReference>
<protein>
    <submittedName>
        <fullName evidence="2">Uncharacterized protein</fullName>
    </submittedName>
</protein>
<keyword evidence="1" id="KW-1133">Transmembrane helix</keyword>
<dbReference type="RefSeq" id="WP_149851023.1">
    <property type="nucleotide sequence ID" value="NZ_VUOB01000033.1"/>
</dbReference>
<dbReference type="EMBL" id="VUOB01000033">
    <property type="protein sequence ID" value="KAA2260973.1"/>
    <property type="molecule type" value="Genomic_DNA"/>
</dbReference>
<sequence length="137" mass="13966">MPIEAAAPRSVRLAGLLVGLQGLAGVAFAVAVVVKAIGAPAQRGALLGEAGYFVLLGGGVLFAGICLVLGKRGARTPAIVMQLLLLAVAYYAYSSHQRLAGLLVAAFCVTVLVLLFTAPARAWVLRVGETHDGDAQG</sequence>
<feature type="transmembrane region" description="Helical" evidence="1">
    <location>
        <begin position="76"/>
        <end position="93"/>
    </location>
</feature>
<name>A0A5B2XCG3_9PSEU</name>
<reference evidence="2 3" key="2">
    <citation type="submission" date="2019-09" db="EMBL/GenBank/DDBJ databases">
        <authorList>
            <person name="Jin C."/>
        </authorList>
    </citation>
    <scope>NUCLEOTIDE SEQUENCE [LARGE SCALE GENOMIC DNA]</scope>
    <source>
        <strain evidence="2 3">AN110305</strain>
    </source>
</reference>
<organism evidence="2 3">
    <name type="scientific">Solihabitans fulvus</name>
    <dbReference type="NCBI Taxonomy" id="1892852"/>
    <lineage>
        <taxon>Bacteria</taxon>
        <taxon>Bacillati</taxon>
        <taxon>Actinomycetota</taxon>
        <taxon>Actinomycetes</taxon>
        <taxon>Pseudonocardiales</taxon>
        <taxon>Pseudonocardiaceae</taxon>
        <taxon>Solihabitans</taxon>
    </lineage>
</organism>
<comment type="caution">
    <text evidence="2">The sequence shown here is derived from an EMBL/GenBank/DDBJ whole genome shotgun (WGS) entry which is preliminary data.</text>
</comment>
<feature type="transmembrane region" description="Helical" evidence="1">
    <location>
        <begin position="12"/>
        <end position="38"/>
    </location>
</feature>
<keyword evidence="1" id="KW-0812">Transmembrane</keyword>
<accession>A0A5B2XCG3</accession>
<feature type="transmembrane region" description="Helical" evidence="1">
    <location>
        <begin position="50"/>
        <end position="69"/>
    </location>
</feature>
<dbReference type="OrthoDB" id="3694513at2"/>
<keyword evidence="1" id="KW-0472">Membrane</keyword>
<gene>
    <name evidence="2" type="ORF">F0L68_19450</name>
</gene>
<evidence type="ECO:0000313" key="2">
    <source>
        <dbReference type="EMBL" id="KAA2260973.1"/>
    </source>
</evidence>
<evidence type="ECO:0000313" key="3">
    <source>
        <dbReference type="Proteomes" id="UP000323454"/>
    </source>
</evidence>